<organism evidence="2 3">
    <name type="scientific">Nocardioides panacisoli</name>
    <dbReference type="NCBI Taxonomy" id="627624"/>
    <lineage>
        <taxon>Bacteria</taxon>
        <taxon>Bacillati</taxon>
        <taxon>Actinomycetota</taxon>
        <taxon>Actinomycetes</taxon>
        <taxon>Propionibacteriales</taxon>
        <taxon>Nocardioidaceae</taxon>
        <taxon>Nocardioides</taxon>
    </lineage>
</organism>
<dbReference type="Gene3D" id="1.10.287.1060">
    <property type="entry name" value="ESAT-6-like"/>
    <property type="match status" value="1"/>
</dbReference>
<comment type="caution">
    <text evidence="2">The sequence shown here is derived from an EMBL/GenBank/DDBJ whole genome shotgun (WGS) entry which is preliminary data.</text>
</comment>
<proteinExistence type="inferred from homology"/>
<comment type="similarity">
    <text evidence="1">Belongs to the WXG100 family.</text>
</comment>
<accession>A0ABP7J2P4</accession>
<gene>
    <name evidence="2" type="ORF">GCM10022242_37290</name>
</gene>
<evidence type="ECO:0000256" key="1">
    <source>
        <dbReference type="RuleBase" id="RU362001"/>
    </source>
</evidence>
<protein>
    <recommendedName>
        <fullName evidence="1">ESAT-6-like protein</fullName>
    </recommendedName>
</protein>
<dbReference type="RefSeq" id="WP_344778324.1">
    <property type="nucleotide sequence ID" value="NZ_BAABAH010000018.1"/>
</dbReference>
<dbReference type="SUPFAM" id="SSF140453">
    <property type="entry name" value="EsxAB dimer-like"/>
    <property type="match status" value="1"/>
</dbReference>
<dbReference type="NCBIfam" id="TIGR03930">
    <property type="entry name" value="WXG100_ESAT6"/>
    <property type="match status" value="1"/>
</dbReference>
<sequence length="97" mass="11103">MGYKVDLDLLDQRIAQMERFEAALDRELARLDEAVSKLHDTWSGLAAQAQRDAHERWRQGARDMRTALGGLRAAARMAHGNYHGAIEANRTMWERVQ</sequence>
<name>A0ABP7J2P4_9ACTN</name>
<dbReference type="EMBL" id="BAABAH010000018">
    <property type="protein sequence ID" value="GAA3832740.1"/>
    <property type="molecule type" value="Genomic_DNA"/>
</dbReference>
<reference evidence="3" key="1">
    <citation type="journal article" date="2019" name="Int. J. Syst. Evol. Microbiol.">
        <title>The Global Catalogue of Microorganisms (GCM) 10K type strain sequencing project: providing services to taxonomists for standard genome sequencing and annotation.</title>
        <authorList>
            <consortium name="The Broad Institute Genomics Platform"/>
            <consortium name="The Broad Institute Genome Sequencing Center for Infectious Disease"/>
            <person name="Wu L."/>
            <person name="Ma J."/>
        </authorList>
    </citation>
    <scope>NUCLEOTIDE SEQUENCE [LARGE SCALE GENOMIC DNA]</scope>
    <source>
        <strain evidence="3">JCM 16953</strain>
    </source>
</reference>
<dbReference type="InterPro" id="IPR010310">
    <property type="entry name" value="T7SS_ESAT-6-like"/>
</dbReference>
<evidence type="ECO:0000313" key="3">
    <source>
        <dbReference type="Proteomes" id="UP001501821"/>
    </source>
</evidence>
<dbReference type="Pfam" id="PF06013">
    <property type="entry name" value="WXG100"/>
    <property type="match status" value="1"/>
</dbReference>
<dbReference type="InterPro" id="IPR036689">
    <property type="entry name" value="ESAT-6-like_sf"/>
</dbReference>
<keyword evidence="3" id="KW-1185">Reference proteome</keyword>
<dbReference type="Proteomes" id="UP001501821">
    <property type="component" value="Unassembled WGS sequence"/>
</dbReference>
<evidence type="ECO:0000313" key="2">
    <source>
        <dbReference type="EMBL" id="GAA3832740.1"/>
    </source>
</evidence>